<gene>
    <name evidence="1" type="ORF">NE237_005092</name>
</gene>
<keyword evidence="2" id="KW-1185">Reference proteome</keyword>
<accession>A0A9Q0KJY1</accession>
<dbReference type="Proteomes" id="UP001141806">
    <property type="component" value="Unassembled WGS sequence"/>
</dbReference>
<protein>
    <submittedName>
        <fullName evidence="1">Uncharacterized protein</fullName>
    </submittedName>
</protein>
<comment type="caution">
    <text evidence="1">The sequence shown here is derived from an EMBL/GenBank/DDBJ whole genome shotgun (WGS) entry which is preliminary data.</text>
</comment>
<organism evidence="1 2">
    <name type="scientific">Protea cynaroides</name>
    <dbReference type="NCBI Taxonomy" id="273540"/>
    <lineage>
        <taxon>Eukaryota</taxon>
        <taxon>Viridiplantae</taxon>
        <taxon>Streptophyta</taxon>
        <taxon>Embryophyta</taxon>
        <taxon>Tracheophyta</taxon>
        <taxon>Spermatophyta</taxon>
        <taxon>Magnoliopsida</taxon>
        <taxon>Proteales</taxon>
        <taxon>Proteaceae</taxon>
        <taxon>Protea</taxon>
    </lineage>
</organism>
<sequence length="229" mass="24896">MVTGAAISGEGRLYRSPAAVCRRLRVLVRLEGVEVLVGADVGVSLPVRFLQVSCSEKGLSVGVDSERFRTVEDNSLVLGLFTNYGSTVLNDGWPLFLQKLGFFIPIGFLHKLGFCLKERVWMVFSLELDLYQGRVAPAGNSKMTFGARLPSVVRPPPAGMVLDSGIAIMAQAQSIFSRLGRRYDLVNYEPRGVGGMLSPGGNQLLVVGSVSDGGLELIIELMMYLKREI</sequence>
<evidence type="ECO:0000313" key="2">
    <source>
        <dbReference type="Proteomes" id="UP001141806"/>
    </source>
</evidence>
<reference evidence="1" key="1">
    <citation type="journal article" date="2023" name="Plant J.">
        <title>The genome of the king protea, Protea cynaroides.</title>
        <authorList>
            <person name="Chang J."/>
            <person name="Duong T.A."/>
            <person name="Schoeman C."/>
            <person name="Ma X."/>
            <person name="Roodt D."/>
            <person name="Barker N."/>
            <person name="Li Z."/>
            <person name="Van de Peer Y."/>
            <person name="Mizrachi E."/>
        </authorList>
    </citation>
    <scope>NUCLEOTIDE SEQUENCE</scope>
    <source>
        <tissue evidence="1">Young leaves</tissue>
    </source>
</reference>
<dbReference type="AlphaFoldDB" id="A0A9Q0KJY1"/>
<evidence type="ECO:0000313" key="1">
    <source>
        <dbReference type="EMBL" id="KAJ4971993.1"/>
    </source>
</evidence>
<name>A0A9Q0KJY1_9MAGN</name>
<dbReference type="EMBL" id="JAMYWD010000005">
    <property type="protein sequence ID" value="KAJ4971993.1"/>
    <property type="molecule type" value="Genomic_DNA"/>
</dbReference>
<proteinExistence type="predicted"/>